<reference evidence="1" key="1">
    <citation type="submission" date="2021-02" db="EMBL/GenBank/DDBJ databases">
        <authorList>
            <person name="Nowell W R."/>
        </authorList>
    </citation>
    <scope>NUCLEOTIDE SEQUENCE</scope>
</reference>
<gene>
    <name evidence="1" type="ORF">FNK824_LOCUS44044</name>
</gene>
<accession>A0A820PDW7</accession>
<evidence type="ECO:0000313" key="2">
    <source>
        <dbReference type="Proteomes" id="UP000663874"/>
    </source>
</evidence>
<organism evidence="1 2">
    <name type="scientific">Rotaria sordida</name>
    <dbReference type="NCBI Taxonomy" id="392033"/>
    <lineage>
        <taxon>Eukaryota</taxon>
        <taxon>Metazoa</taxon>
        <taxon>Spiralia</taxon>
        <taxon>Gnathifera</taxon>
        <taxon>Rotifera</taxon>
        <taxon>Eurotatoria</taxon>
        <taxon>Bdelloidea</taxon>
        <taxon>Philodinida</taxon>
        <taxon>Philodinidae</taxon>
        <taxon>Rotaria</taxon>
    </lineage>
</organism>
<protein>
    <submittedName>
        <fullName evidence="1">Uncharacterized protein</fullName>
    </submittedName>
</protein>
<dbReference type="AlphaFoldDB" id="A0A820PDW7"/>
<dbReference type="EMBL" id="CAJOBE010066791">
    <property type="protein sequence ID" value="CAF4403802.1"/>
    <property type="molecule type" value="Genomic_DNA"/>
</dbReference>
<comment type="caution">
    <text evidence="1">The sequence shown here is derived from an EMBL/GenBank/DDBJ whole genome shotgun (WGS) entry which is preliminary data.</text>
</comment>
<feature type="non-terminal residue" evidence="1">
    <location>
        <position position="1"/>
    </location>
</feature>
<sequence length="90" mass="10303">MVDCLSRLYIFDEAQKLIDDYEKSNPPCSVMYMAILSGARNSRQHILSQKIYDRMTMLFPNEKEALKSGSALLGNTYLSIGDHERAENVR</sequence>
<dbReference type="Proteomes" id="UP000663874">
    <property type="component" value="Unassembled WGS sequence"/>
</dbReference>
<name>A0A820PDW7_9BILA</name>
<proteinExistence type="predicted"/>
<evidence type="ECO:0000313" key="1">
    <source>
        <dbReference type="EMBL" id="CAF4403802.1"/>
    </source>
</evidence>